<gene>
    <name evidence="1" type="ORF">HS961_22635</name>
</gene>
<dbReference type="CDD" id="cd00586">
    <property type="entry name" value="4HBT"/>
    <property type="match status" value="1"/>
</dbReference>
<evidence type="ECO:0000313" key="1">
    <source>
        <dbReference type="EMBL" id="QMV75403.1"/>
    </source>
</evidence>
<dbReference type="Gene3D" id="3.10.129.10">
    <property type="entry name" value="Hotdog Thioesterase"/>
    <property type="match status" value="1"/>
</dbReference>
<dbReference type="Proteomes" id="UP000515240">
    <property type="component" value="Chromosome"/>
</dbReference>
<accession>A0A7G5EN28</accession>
<keyword evidence="2" id="KW-1185">Reference proteome</keyword>
<proteinExistence type="predicted"/>
<protein>
    <submittedName>
        <fullName evidence="1">Acyl-CoA thioesterase</fullName>
    </submittedName>
</protein>
<organism evidence="1 2">
    <name type="scientific">Comamonas piscis</name>
    <dbReference type="NCBI Taxonomy" id="1562974"/>
    <lineage>
        <taxon>Bacteria</taxon>
        <taxon>Pseudomonadati</taxon>
        <taxon>Pseudomonadota</taxon>
        <taxon>Betaproteobacteria</taxon>
        <taxon>Burkholderiales</taxon>
        <taxon>Comamonadaceae</taxon>
        <taxon>Comamonas</taxon>
    </lineage>
</organism>
<dbReference type="RefSeq" id="WP_182325657.1">
    <property type="nucleotide sequence ID" value="NZ_CP058554.1"/>
</dbReference>
<reference evidence="1 2" key="1">
    <citation type="journal article" date="2020" name="G3 (Bethesda)">
        <title>CeMbio - The Caenorhabditis elegans Microbiome Resource.</title>
        <authorList>
            <person name="Dirksen P."/>
            <person name="Assie A."/>
            <person name="Zimmermann J."/>
            <person name="Zhang F."/>
            <person name="Tietje A.M."/>
            <person name="Marsh S.A."/>
            <person name="Felix M.A."/>
            <person name="Shapira M."/>
            <person name="Kaleta C."/>
            <person name="Schulenburg H."/>
            <person name="Samuel B."/>
        </authorList>
    </citation>
    <scope>NUCLEOTIDE SEQUENCE [LARGE SCALE GENOMIC DNA]</scope>
    <source>
        <strain evidence="1 2">BIGb0172</strain>
    </source>
</reference>
<dbReference type="AlphaFoldDB" id="A0A7G5EN28"/>
<dbReference type="InterPro" id="IPR029069">
    <property type="entry name" value="HotDog_dom_sf"/>
</dbReference>
<evidence type="ECO:0000313" key="2">
    <source>
        <dbReference type="Proteomes" id="UP000515240"/>
    </source>
</evidence>
<dbReference type="Pfam" id="PF13279">
    <property type="entry name" value="4HBT_2"/>
    <property type="match status" value="1"/>
</dbReference>
<dbReference type="KEGG" id="cpis:HS961_22635"/>
<dbReference type="SUPFAM" id="SSF54637">
    <property type="entry name" value="Thioesterase/thiol ester dehydrase-isomerase"/>
    <property type="match status" value="1"/>
</dbReference>
<sequence>MAALTWPENGAVFRVATRIRFAQCDPAGIVFYPQYLVLFQSLVEDWFNEALHYPYAQMLGPERTGLPIVHLACDFRAIARMGDAVQLELVVQRLGSRSLSLALRCVGDDGAVRVLAHQVLVFTSLDSHEAIRIPPAIQACIAQWMAADGAV</sequence>
<dbReference type="EMBL" id="CP058554">
    <property type="protein sequence ID" value="QMV75403.1"/>
    <property type="molecule type" value="Genomic_DNA"/>
</dbReference>
<name>A0A7G5EN28_9BURK</name>